<evidence type="ECO:0000313" key="3">
    <source>
        <dbReference type="EMBL" id="KAL1633279.1"/>
    </source>
</evidence>
<feature type="domain" description="DUF2293" evidence="2">
    <location>
        <begin position="132"/>
        <end position="170"/>
    </location>
</feature>
<organism evidence="3 4">
    <name type="scientific">Diplodia intermedia</name>
    <dbReference type="NCBI Taxonomy" id="856260"/>
    <lineage>
        <taxon>Eukaryota</taxon>
        <taxon>Fungi</taxon>
        <taxon>Dikarya</taxon>
        <taxon>Ascomycota</taxon>
        <taxon>Pezizomycotina</taxon>
        <taxon>Dothideomycetes</taxon>
        <taxon>Dothideomycetes incertae sedis</taxon>
        <taxon>Botryosphaeriales</taxon>
        <taxon>Botryosphaeriaceae</taxon>
        <taxon>Diplodia</taxon>
    </lineage>
</organism>
<dbReference type="PANTHER" id="PTHR38113">
    <property type="match status" value="1"/>
</dbReference>
<sequence length="233" mass="25612">MALRYLPGNPFKHIRSARPPFTFHWRQPFFYLMAPRPGQEREVHPHVPLPPSYVFVKKGDPYITRHCRQLTKETGKDVYVVVDHHTRRPLGLRVPHHIHTTVLAADAATKAARAAATAARDAKLLAAAHSTLLRLFPRAPPAAADAVVAHAFRKRSGRVGRAGDVGLEEKKRGGKTAAAAAAKVGGGGVVTARKPRTKQKRTTVSKSSRVTKGPRKPLKGARTRRTKKVARVR</sequence>
<feature type="region of interest" description="Disordered" evidence="1">
    <location>
        <begin position="182"/>
        <end position="233"/>
    </location>
</feature>
<reference evidence="3 4" key="1">
    <citation type="journal article" date="2023" name="Plant Dis.">
        <title>First Report of Diplodia intermedia Causing Canker and Dieback Diseases on Apple Trees in Canada.</title>
        <authorList>
            <person name="Ellouze W."/>
            <person name="Ilyukhin E."/>
            <person name="Sulman M."/>
            <person name="Ali S."/>
        </authorList>
    </citation>
    <scope>NUCLEOTIDE SEQUENCE [LARGE SCALE GENOMIC DNA]</scope>
    <source>
        <strain evidence="3 4">M45-28</strain>
    </source>
</reference>
<keyword evidence="4" id="KW-1185">Reference proteome</keyword>
<gene>
    <name evidence="3" type="ORF">SLS58_011145</name>
</gene>
<evidence type="ECO:0000256" key="1">
    <source>
        <dbReference type="SAM" id="MobiDB-lite"/>
    </source>
</evidence>
<dbReference type="EMBL" id="JAKEKT020000159">
    <property type="protein sequence ID" value="KAL1633279.1"/>
    <property type="molecule type" value="Genomic_DNA"/>
</dbReference>
<accession>A0ABR3T148</accession>
<comment type="caution">
    <text evidence="3">The sequence shown here is derived from an EMBL/GenBank/DDBJ whole genome shotgun (WGS) entry which is preliminary data.</text>
</comment>
<feature type="compositionally biased region" description="Basic residues" evidence="1">
    <location>
        <begin position="193"/>
        <end position="203"/>
    </location>
</feature>
<dbReference type="PANTHER" id="PTHR38113:SF2">
    <property type="entry name" value="DUF2293 DOMAIN-CONTAINING PROTEIN"/>
    <property type="match status" value="1"/>
</dbReference>
<dbReference type="Proteomes" id="UP001521184">
    <property type="component" value="Unassembled WGS sequence"/>
</dbReference>
<protein>
    <recommendedName>
        <fullName evidence="2">DUF2293 domain-containing protein</fullName>
    </recommendedName>
</protein>
<evidence type="ECO:0000259" key="2">
    <source>
        <dbReference type="Pfam" id="PF10056"/>
    </source>
</evidence>
<name>A0ABR3T148_9PEZI</name>
<dbReference type="InterPro" id="IPR018744">
    <property type="entry name" value="DUF2293"/>
</dbReference>
<feature type="compositionally biased region" description="Basic residues" evidence="1">
    <location>
        <begin position="212"/>
        <end position="233"/>
    </location>
</feature>
<proteinExistence type="predicted"/>
<dbReference type="Pfam" id="PF10056">
    <property type="entry name" value="DUF2293"/>
    <property type="match status" value="1"/>
</dbReference>
<evidence type="ECO:0000313" key="4">
    <source>
        <dbReference type="Proteomes" id="UP001521184"/>
    </source>
</evidence>